<dbReference type="PANTHER" id="PTHR34451:SF7">
    <property type="entry name" value="PHD FINGER FAMILY PROTEIN"/>
    <property type="match status" value="1"/>
</dbReference>
<keyword evidence="3" id="KW-1185">Reference proteome</keyword>
<comment type="caution">
    <text evidence="2">The sequence shown here is derived from an EMBL/GenBank/DDBJ whole genome shotgun (WGS) entry which is preliminary data.</text>
</comment>
<feature type="compositionally biased region" description="Polar residues" evidence="1">
    <location>
        <begin position="313"/>
        <end position="331"/>
    </location>
</feature>
<dbReference type="EMBL" id="BAABME010006539">
    <property type="protein sequence ID" value="GAA0168644.1"/>
    <property type="molecule type" value="Genomic_DNA"/>
</dbReference>
<feature type="region of interest" description="Disordered" evidence="1">
    <location>
        <begin position="286"/>
        <end position="355"/>
    </location>
</feature>
<sequence>MLLNQDHITTTNNGGATTVCAHCGVSDALLLHSIRHRGNFLRLCATCVLRLHPHSFCPTCFSTVLNYSSADVTPQCPYVCPLCNNKTPNSKIFEVKKVNELNVNCFGGFGDDMVMSVNGVVIDEKAARVLLAAATISSNSMCKAALAAKSEAERRAREAVNTRKRAKYALEHMAVVVAKEKLKMMKTREGTGMEGNAGGVMERMDSYSRDGVGNRGGGVLGGARSLEKDSVVGNLERLETCSNGVLAREINAVECREEGSGGIRPPSMVVVAPSCSNGATMDVDERWDTSLGPPGLDVGDSGAEGHDGGSVGVMSSNPDQLNQSPQGNAVGNNDVILHPPTEDQLQGVEDGHPER</sequence>
<gene>
    <name evidence="2" type="ORF">LIER_23316</name>
</gene>
<evidence type="ECO:0008006" key="4">
    <source>
        <dbReference type="Google" id="ProtNLM"/>
    </source>
</evidence>
<accession>A0AAV3QX77</accession>
<name>A0AAV3QX77_LITER</name>
<evidence type="ECO:0000256" key="1">
    <source>
        <dbReference type="SAM" id="MobiDB-lite"/>
    </source>
</evidence>
<reference evidence="2 3" key="1">
    <citation type="submission" date="2024-01" db="EMBL/GenBank/DDBJ databases">
        <title>The complete chloroplast genome sequence of Lithospermum erythrorhizon: insights into the phylogenetic relationship among Boraginaceae species and the maternal lineages of purple gromwells.</title>
        <authorList>
            <person name="Okada T."/>
            <person name="Watanabe K."/>
        </authorList>
    </citation>
    <scope>NUCLEOTIDE SEQUENCE [LARGE SCALE GENOMIC DNA]</scope>
</reference>
<protein>
    <recommendedName>
        <fullName evidence="4">RING-type domain-containing protein</fullName>
    </recommendedName>
</protein>
<organism evidence="2 3">
    <name type="scientific">Lithospermum erythrorhizon</name>
    <name type="common">Purple gromwell</name>
    <name type="synonym">Lithospermum officinale var. erythrorhizon</name>
    <dbReference type="NCBI Taxonomy" id="34254"/>
    <lineage>
        <taxon>Eukaryota</taxon>
        <taxon>Viridiplantae</taxon>
        <taxon>Streptophyta</taxon>
        <taxon>Embryophyta</taxon>
        <taxon>Tracheophyta</taxon>
        <taxon>Spermatophyta</taxon>
        <taxon>Magnoliopsida</taxon>
        <taxon>eudicotyledons</taxon>
        <taxon>Gunneridae</taxon>
        <taxon>Pentapetalae</taxon>
        <taxon>asterids</taxon>
        <taxon>lamiids</taxon>
        <taxon>Boraginales</taxon>
        <taxon>Boraginaceae</taxon>
        <taxon>Boraginoideae</taxon>
        <taxon>Lithospermeae</taxon>
        <taxon>Lithospermum</taxon>
    </lineage>
</organism>
<dbReference type="AlphaFoldDB" id="A0AAV3QX77"/>
<evidence type="ECO:0000313" key="2">
    <source>
        <dbReference type="EMBL" id="GAA0168644.1"/>
    </source>
</evidence>
<dbReference type="Proteomes" id="UP001454036">
    <property type="component" value="Unassembled WGS sequence"/>
</dbReference>
<evidence type="ECO:0000313" key="3">
    <source>
        <dbReference type="Proteomes" id="UP001454036"/>
    </source>
</evidence>
<proteinExistence type="predicted"/>
<dbReference type="PANTHER" id="PTHR34451">
    <property type="entry name" value="PHD FINGER FAMILY PROTEIN"/>
    <property type="match status" value="1"/>
</dbReference>